<dbReference type="Proteomes" id="UP000015105">
    <property type="component" value="Chromosome 7D"/>
</dbReference>
<reference evidence="2" key="3">
    <citation type="journal article" date="2017" name="Nature">
        <title>Genome sequence of the progenitor of the wheat D genome Aegilops tauschii.</title>
        <authorList>
            <person name="Luo M.C."/>
            <person name="Gu Y.Q."/>
            <person name="Puiu D."/>
            <person name="Wang H."/>
            <person name="Twardziok S.O."/>
            <person name="Deal K.R."/>
            <person name="Huo N."/>
            <person name="Zhu T."/>
            <person name="Wang L."/>
            <person name="Wang Y."/>
            <person name="McGuire P.E."/>
            <person name="Liu S."/>
            <person name="Long H."/>
            <person name="Ramasamy R.K."/>
            <person name="Rodriguez J.C."/>
            <person name="Van S.L."/>
            <person name="Yuan L."/>
            <person name="Wang Z."/>
            <person name="Xia Z."/>
            <person name="Xiao L."/>
            <person name="Anderson O.D."/>
            <person name="Ouyang S."/>
            <person name="Liang Y."/>
            <person name="Zimin A.V."/>
            <person name="Pertea G."/>
            <person name="Qi P."/>
            <person name="Bennetzen J.L."/>
            <person name="Dai X."/>
            <person name="Dawson M.W."/>
            <person name="Muller H.G."/>
            <person name="Kugler K."/>
            <person name="Rivarola-Duarte L."/>
            <person name="Spannagl M."/>
            <person name="Mayer K.F.X."/>
            <person name="Lu F.H."/>
            <person name="Bevan M.W."/>
            <person name="Leroy P."/>
            <person name="Li P."/>
            <person name="You F.M."/>
            <person name="Sun Q."/>
            <person name="Liu Z."/>
            <person name="Lyons E."/>
            <person name="Wicker T."/>
            <person name="Salzberg S.L."/>
            <person name="Devos K.M."/>
            <person name="Dvorak J."/>
        </authorList>
    </citation>
    <scope>NUCLEOTIDE SEQUENCE [LARGE SCALE GENOMIC DNA]</scope>
    <source>
        <strain evidence="2">cv. AL8/78</strain>
    </source>
</reference>
<sequence>RSGMRKGGEDFMVHLLEASLLAFTILLAQKRDGRHRHSHLHEKVELSIKNKAYIIFLMRKISRYV</sequence>
<organism evidence="2 3">
    <name type="scientific">Aegilops tauschii subsp. strangulata</name>
    <name type="common">Goatgrass</name>
    <dbReference type="NCBI Taxonomy" id="200361"/>
    <lineage>
        <taxon>Eukaryota</taxon>
        <taxon>Viridiplantae</taxon>
        <taxon>Streptophyta</taxon>
        <taxon>Embryophyta</taxon>
        <taxon>Tracheophyta</taxon>
        <taxon>Spermatophyta</taxon>
        <taxon>Magnoliopsida</taxon>
        <taxon>Liliopsida</taxon>
        <taxon>Poales</taxon>
        <taxon>Poaceae</taxon>
        <taxon>BOP clade</taxon>
        <taxon>Pooideae</taxon>
        <taxon>Triticodae</taxon>
        <taxon>Triticeae</taxon>
        <taxon>Triticinae</taxon>
        <taxon>Aegilops</taxon>
    </lineage>
</organism>
<reference evidence="3" key="1">
    <citation type="journal article" date="2014" name="Science">
        <title>Ancient hybridizations among the ancestral genomes of bread wheat.</title>
        <authorList>
            <consortium name="International Wheat Genome Sequencing Consortium,"/>
            <person name="Marcussen T."/>
            <person name="Sandve S.R."/>
            <person name="Heier L."/>
            <person name="Spannagl M."/>
            <person name="Pfeifer M."/>
            <person name="Jakobsen K.S."/>
            <person name="Wulff B.B."/>
            <person name="Steuernagel B."/>
            <person name="Mayer K.F."/>
            <person name="Olsen O.A."/>
        </authorList>
    </citation>
    <scope>NUCLEOTIDE SEQUENCE [LARGE SCALE GENOMIC DNA]</scope>
    <source>
        <strain evidence="3">cv. AL8/78</strain>
    </source>
</reference>
<keyword evidence="1" id="KW-0472">Membrane</keyword>
<dbReference type="AlphaFoldDB" id="A0A453RG70"/>
<keyword evidence="1" id="KW-0812">Transmembrane</keyword>
<proteinExistence type="predicted"/>
<dbReference type="Gramene" id="AET7Gv20572400.11">
    <property type="protein sequence ID" value="AET7Gv20572400.11"/>
    <property type="gene ID" value="AET7Gv20572400"/>
</dbReference>
<evidence type="ECO:0000256" key="1">
    <source>
        <dbReference type="SAM" id="Phobius"/>
    </source>
</evidence>
<evidence type="ECO:0000313" key="3">
    <source>
        <dbReference type="Proteomes" id="UP000015105"/>
    </source>
</evidence>
<evidence type="ECO:0000313" key="2">
    <source>
        <dbReference type="EnsemblPlants" id="AET7Gv20572400.11"/>
    </source>
</evidence>
<keyword evidence="3" id="KW-1185">Reference proteome</keyword>
<dbReference type="EnsemblPlants" id="AET7Gv20572400.11">
    <property type="protein sequence ID" value="AET7Gv20572400.11"/>
    <property type="gene ID" value="AET7Gv20572400"/>
</dbReference>
<reference evidence="2" key="5">
    <citation type="journal article" date="2021" name="G3 (Bethesda)">
        <title>Aegilops tauschii genome assembly Aet v5.0 features greater sequence contiguity and improved annotation.</title>
        <authorList>
            <person name="Wang L."/>
            <person name="Zhu T."/>
            <person name="Rodriguez J.C."/>
            <person name="Deal K.R."/>
            <person name="Dubcovsky J."/>
            <person name="McGuire P.E."/>
            <person name="Lux T."/>
            <person name="Spannagl M."/>
            <person name="Mayer K.F.X."/>
            <person name="Baldrich P."/>
            <person name="Meyers B.C."/>
            <person name="Huo N."/>
            <person name="Gu Y.Q."/>
            <person name="Zhou H."/>
            <person name="Devos K.M."/>
            <person name="Bennetzen J.L."/>
            <person name="Unver T."/>
            <person name="Budak H."/>
            <person name="Gulick P.J."/>
            <person name="Galiba G."/>
            <person name="Kalapos B."/>
            <person name="Nelson D.R."/>
            <person name="Li P."/>
            <person name="You F.M."/>
            <person name="Luo M.C."/>
            <person name="Dvorak J."/>
        </authorList>
    </citation>
    <scope>NUCLEOTIDE SEQUENCE [LARGE SCALE GENOMIC DNA]</scope>
    <source>
        <strain evidence="2">cv. AL8/78</strain>
    </source>
</reference>
<feature type="transmembrane region" description="Helical" evidence="1">
    <location>
        <begin position="12"/>
        <end position="28"/>
    </location>
</feature>
<reference evidence="2" key="4">
    <citation type="submission" date="2019-03" db="UniProtKB">
        <authorList>
            <consortium name="EnsemblPlants"/>
        </authorList>
    </citation>
    <scope>IDENTIFICATION</scope>
</reference>
<name>A0A453RG70_AEGTS</name>
<keyword evidence="1" id="KW-1133">Transmembrane helix</keyword>
<reference evidence="3" key="2">
    <citation type="journal article" date="2017" name="Nat. Plants">
        <title>The Aegilops tauschii genome reveals multiple impacts of transposons.</title>
        <authorList>
            <person name="Zhao G."/>
            <person name="Zou C."/>
            <person name="Li K."/>
            <person name="Wang K."/>
            <person name="Li T."/>
            <person name="Gao L."/>
            <person name="Zhang X."/>
            <person name="Wang H."/>
            <person name="Yang Z."/>
            <person name="Liu X."/>
            <person name="Jiang W."/>
            <person name="Mao L."/>
            <person name="Kong X."/>
            <person name="Jiao Y."/>
            <person name="Jia J."/>
        </authorList>
    </citation>
    <scope>NUCLEOTIDE SEQUENCE [LARGE SCALE GENOMIC DNA]</scope>
    <source>
        <strain evidence="3">cv. AL8/78</strain>
    </source>
</reference>
<accession>A0A453RG70</accession>
<protein>
    <submittedName>
        <fullName evidence="2">Uncharacterized protein</fullName>
    </submittedName>
</protein>